<dbReference type="Gene3D" id="3.90.550.10">
    <property type="entry name" value="Spore Coat Polysaccharide Biosynthesis Protein SpsA, Chain A"/>
    <property type="match status" value="1"/>
</dbReference>
<dbReference type="EMBL" id="JAUSTU010000025">
    <property type="protein sequence ID" value="MDQ0157342.1"/>
    <property type="molecule type" value="Genomic_DNA"/>
</dbReference>
<dbReference type="InterPro" id="IPR001173">
    <property type="entry name" value="Glyco_trans_2-like"/>
</dbReference>
<dbReference type="RefSeq" id="WP_307151810.1">
    <property type="nucleotide sequence ID" value="NZ_JAUSTU010000025.1"/>
</dbReference>
<organism evidence="5 6">
    <name type="scientific">Anoxybacillus andreesenii</name>
    <dbReference type="NCBI Taxonomy" id="1325932"/>
    <lineage>
        <taxon>Bacteria</taxon>
        <taxon>Bacillati</taxon>
        <taxon>Bacillota</taxon>
        <taxon>Bacilli</taxon>
        <taxon>Bacillales</taxon>
        <taxon>Anoxybacillaceae</taxon>
        <taxon>Anoxybacillus</taxon>
    </lineage>
</organism>
<feature type="domain" description="Galactosyltransferase C-terminal" evidence="4">
    <location>
        <begin position="156"/>
        <end position="202"/>
    </location>
</feature>
<dbReference type="PANTHER" id="PTHR11675:SF126">
    <property type="entry name" value="RICIN B LECTIN DOMAIN-CONTAINING PROTEIN"/>
    <property type="match status" value="1"/>
</dbReference>
<proteinExistence type="predicted"/>
<reference evidence="5 6" key="1">
    <citation type="submission" date="2023-07" db="EMBL/GenBank/DDBJ databases">
        <title>Genomic Encyclopedia of Type Strains, Phase IV (KMG-IV): sequencing the most valuable type-strain genomes for metagenomic binning, comparative biology and taxonomic classification.</title>
        <authorList>
            <person name="Goeker M."/>
        </authorList>
    </citation>
    <scope>NUCLEOTIDE SEQUENCE [LARGE SCALE GENOMIC DNA]</scope>
    <source>
        <strain evidence="5 6">DSM 23948</strain>
    </source>
</reference>
<evidence type="ECO:0000256" key="1">
    <source>
        <dbReference type="ARBA" id="ARBA00022679"/>
    </source>
</evidence>
<evidence type="ECO:0000313" key="5">
    <source>
        <dbReference type="EMBL" id="MDQ0157342.1"/>
    </source>
</evidence>
<gene>
    <name evidence="5" type="ORF">J2S07_003676</name>
</gene>
<keyword evidence="6" id="KW-1185">Reference proteome</keyword>
<accession>A0ABT9V8Q2</accession>
<evidence type="ECO:0000259" key="3">
    <source>
        <dbReference type="Pfam" id="PF00535"/>
    </source>
</evidence>
<name>A0ABT9V8Q2_9BACL</name>
<protein>
    <submittedName>
        <fullName evidence="5">Glycosyltransferase involved in cell wall biosynthesis</fullName>
    </submittedName>
</protein>
<sequence length="289" mass="33293">MNKVSIIFPVKNEGVNVKTTLDSLFNKMTKYSFDVIVVNDASTDQCCDFIEDYSKKDQIHLIETNGIGPANARNAGAQIATGDYLIFCDAHLEFEDSWIDRMLEPLVAGKTDAISPAIGSIGNESFIGYGQSLKPNLRIKWNPKPTGLCETAILPGACLAIKKTTFEKVGGFESGFLTWGHEDVELSIKLWLFGYRCHILPTVKILHLFRKIHPYQVKYEDLYYNYLRMAYLHFNAKRILSCKRLILHTRAREIELRVLNDGVLKQRNEYFKRRVKSDDWYFNKFKIDF</sequence>
<dbReference type="SUPFAM" id="SSF53448">
    <property type="entry name" value="Nucleotide-diphospho-sugar transferases"/>
    <property type="match status" value="1"/>
</dbReference>
<dbReference type="InterPro" id="IPR029044">
    <property type="entry name" value="Nucleotide-diphossugar_trans"/>
</dbReference>
<evidence type="ECO:0000259" key="4">
    <source>
        <dbReference type="Pfam" id="PF02709"/>
    </source>
</evidence>
<comment type="caution">
    <text evidence="5">The sequence shown here is derived from an EMBL/GenBank/DDBJ whole genome shotgun (WGS) entry which is preliminary data.</text>
</comment>
<evidence type="ECO:0000313" key="6">
    <source>
        <dbReference type="Proteomes" id="UP001231362"/>
    </source>
</evidence>
<keyword evidence="1" id="KW-0808">Transferase</keyword>
<dbReference type="PANTHER" id="PTHR11675">
    <property type="entry name" value="N-ACETYLGALACTOSAMINYLTRANSFERASE"/>
    <property type="match status" value="1"/>
</dbReference>
<dbReference type="Proteomes" id="UP001231362">
    <property type="component" value="Unassembled WGS sequence"/>
</dbReference>
<dbReference type="Pfam" id="PF00535">
    <property type="entry name" value="Glycos_transf_2"/>
    <property type="match status" value="1"/>
</dbReference>
<dbReference type="Pfam" id="PF02709">
    <property type="entry name" value="Glyco_transf_7C"/>
    <property type="match status" value="1"/>
</dbReference>
<feature type="domain" description="Glycosyltransferase 2-like" evidence="3">
    <location>
        <begin position="5"/>
        <end position="153"/>
    </location>
</feature>
<keyword evidence="2" id="KW-1015">Disulfide bond</keyword>
<dbReference type="InterPro" id="IPR027791">
    <property type="entry name" value="Galactosyl_T_C"/>
</dbReference>
<evidence type="ECO:0000256" key="2">
    <source>
        <dbReference type="ARBA" id="ARBA00023157"/>
    </source>
</evidence>